<dbReference type="GeneID" id="19881828"/>
<accession>L2GMP1</accession>
<dbReference type="EMBL" id="JH370138">
    <property type="protein sequence ID" value="ELA41765.1"/>
    <property type="molecule type" value="Genomic_DNA"/>
</dbReference>
<dbReference type="RefSeq" id="XP_007604563.1">
    <property type="nucleotide sequence ID" value="XM_007604501.1"/>
</dbReference>
<proteinExistence type="predicted"/>
<evidence type="ECO:0000313" key="3">
    <source>
        <dbReference type="Proteomes" id="UP000011082"/>
    </source>
</evidence>
<feature type="compositionally biased region" description="Polar residues" evidence="1">
    <location>
        <begin position="271"/>
        <end position="287"/>
    </location>
</feature>
<dbReference type="InParanoid" id="L2GMP1"/>
<protein>
    <submittedName>
        <fullName evidence="2">Uncharacterized protein</fullName>
    </submittedName>
</protein>
<evidence type="ECO:0000256" key="1">
    <source>
        <dbReference type="SAM" id="MobiDB-lite"/>
    </source>
</evidence>
<dbReference type="Proteomes" id="UP000011082">
    <property type="component" value="Unassembled WGS sequence"/>
</dbReference>
<feature type="region of interest" description="Disordered" evidence="1">
    <location>
        <begin position="271"/>
        <end position="314"/>
    </location>
</feature>
<dbReference type="HOGENOM" id="CLU_529145_0_0_1"/>
<reference evidence="3" key="1">
    <citation type="submission" date="2011-05" db="EMBL/GenBank/DDBJ databases">
        <title>The genome sequence of Vittaforma corneae strain ATCC 50505.</title>
        <authorList>
            <consortium name="The Broad Institute Genome Sequencing Platform"/>
            <person name="Cuomo C."/>
            <person name="Didier E."/>
            <person name="Bowers L."/>
            <person name="Young S.K."/>
            <person name="Zeng Q."/>
            <person name="Gargeya S."/>
            <person name="Fitzgerald M."/>
            <person name="Haas B."/>
            <person name="Abouelleil A."/>
            <person name="Alvarado L."/>
            <person name="Arachchi H.M."/>
            <person name="Berlin A."/>
            <person name="Chapman S.B."/>
            <person name="Gearin G."/>
            <person name="Goldberg J."/>
            <person name="Griggs A."/>
            <person name="Gujja S."/>
            <person name="Hansen M."/>
            <person name="Heiman D."/>
            <person name="Howarth C."/>
            <person name="Larimer J."/>
            <person name="Lui A."/>
            <person name="MacDonald P.J.P."/>
            <person name="McCowen C."/>
            <person name="Montmayeur A."/>
            <person name="Murphy C."/>
            <person name="Neiman D."/>
            <person name="Pearson M."/>
            <person name="Priest M."/>
            <person name="Roberts A."/>
            <person name="Saif S."/>
            <person name="Shea T."/>
            <person name="Sisk P."/>
            <person name="Stolte C."/>
            <person name="Sykes S."/>
            <person name="Wortman J."/>
            <person name="Nusbaum C."/>
            <person name="Birren B."/>
        </authorList>
    </citation>
    <scope>NUCLEOTIDE SEQUENCE [LARGE SCALE GENOMIC DNA]</scope>
    <source>
        <strain evidence="3">ATCC 50505</strain>
    </source>
</reference>
<dbReference type="AlphaFoldDB" id="L2GMP1"/>
<evidence type="ECO:0000313" key="2">
    <source>
        <dbReference type="EMBL" id="ELA41765.1"/>
    </source>
</evidence>
<keyword evidence="3" id="KW-1185">Reference proteome</keyword>
<sequence length="515" mass="58828">MNAIKTMKCMCLIFILFLFISNCIYLTDINGNFISFDQERNILYATKSNSSPLSFHFVRKKDPSHINIRKWILWIDKDKTLTLGRDNDKVILKKISKNESPDLFEIMKSTNNKATIKFRNKDKCIVSQNGLIIKMGSCKHSNSQFYKVKEIEQPDKGKDTDQGKVKYIEEVLMEFGNEIARALPELVEEEVTIQNNTLKNNLINTNETEKPLKAENEKKKLKKELHPQKSQSDNAEPGNKDIEYVKISKTEAQKLLEIVNSLAQLEQQKRTVPNPQISAQPSNSDLSTFPRVDSKNDKTSPLSPMGNIATHPTLTNPTNGSSNYSSMPSNLFKAQNGLQPSNITNNMGSPWMHDNTGIHPSQPNPNMTQFPYPPAGQPIPHYASTNPPTEYYTKNINKERMNLDIIQLLIDSKDPTLRKLGLQLAIDSLTKSDSGTASLNSELATKILLLLKSNENNKENEEKSKKDTEVALLEYRLGQLETNRQIQQNDKINEAKKNKKARKKEWRWWFVWQSF</sequence>
<feature type="region of interest" description="Disordered" evidence="1">
    <location>
        <begin position="220"/>
        <end position="240"/>
    </location>
</feature>
<organism evidence="2 3">
    <name type="scientific">Vittaforma corneae (strain ATCC 50505)</name>
    <name type="common">Microsporidian parasite</name>
    <name type="synonym">Nosema corneum</name>
    <dbReference type="NCBI Taxonomy" id="993615"/>
    <lineage>
        <taxon>Eukaryota</taxon>
        <taxon>Fungi</taxon>
        <taxon>Fungi incertae sedis</taxon>
        <taxon>Microsporidia</taxon>
        <taxon>Nosematidae</taxon>
        <taxon>Vittaforma</taxon>
    </lineage>
</organism>
<gene>
    <name evidence="2" type="ORF">VICG_01117</name>
</gene>
<dbReference type="VEuPathDB" id="MicrosporidiaDB:VICG_01117"/>
<name>L2GMP1_VITCO</name>